<name>A0A1V8T343_9PEZI</name>
<dbReference type="Pfam" id="PF00753">
    <property type="entry name" value="Lactamase_B"/>
    <property type="match status" value="1"/>
</dbReference>
<dbReference type="SUPFAM" id="SSF56281">
    <property type="entry name" value="Metallo-hydrolase/oxidoreductase"/>
    <property type="match status" value="1"/>
</dbReference>
<dbReference type="PANTHER" id="PTHR42951:SF4">
    <property type="entry name" value="ACYL-COENZYME A THIOESTERASE MBLAC2"/>
    <property type="match status" value="1"/>
</dbReference>
<organism evidence="2 3">
    <name type="scientific">Cryoendolithus antarcticus</name>
    <dbReference type="NCBI Taxonomy" id="1507870"/>
    <lineage>
        <taxon>Eukaryota</taxon>
        <taxon>Fungi</taxon>
        <taxon>Dikarya</taxon>
        <taxon>Ascomycota</taxon>
        <taxon>Pezizomycotina</taxon>
        <taxon>Dothideomycetes</taxon>
        <taxon>Dothideomycetidae</taxon>
        <taxon>Cladosporiales</taxon>
        <taxon>Cladosporiaceae</taxon>
        <taxon>Cryoendolithus</taxon>
    </lineage>
</organism>
<dbReference type="AlphaFoldDB" id="A0A1V8T343"/>
<dbReference type="InterPro" id="IPR050855">
    <property type="entry name" value="NDM-1-like"/>
</dbReference>
<dbReference type="InterPro" id="IPR001279">
    <property type="entry name" value="Metallo-B-lactamas"/>
</dbReference>
<dbReference type="CDD" id="cd06262">
    <property type="entry name" value="metallo-hydrolase-like_MBL-fold"/>
    <property type="match status" value="1"/>
</dbReference>
<dbReference type="SMART" id="SM00849">
    <property type="entry name" value="Lactamase_B"/>
    <property type="match status" value="1"/>
</dbReference>
<keyword evidence="3" id="KW-1185">Reference proteome</keyword>
<dbReference type="STRING" id="1507870.A0A1V8T343"/>
<feature type="domain" description="Metallo-beta-lactamase" evidence="1">
    <location>
        <begin position="26"/>
        <end position="243"/>
    </location>
</feature>
<reference evidence="3" key="1">
    <citation type="submission" date="2017-03" db="EMBL/GenBank/DDBJ databases">
        <title>Genomes of endolithic fungi from Antarctica.</title>
        <authorList>
            <person name="Coleine C."/>
            <person name="Masonjones S."/>
            <person name="Stajich J.E."/>
        </authorList>
    </citation>
    <scope>NUCLEOTIDE SEQUENCE [LARGE SCALE GENOMIC DNA]</scope>
    <source>
        <strain evidence="3">CCFEE 5527</strain>
    </source>
</reference>
<protein>
    <recommendedName>
        <fullName evidence="1">Metallo-beta-lactamase domain-containing protein</fullName>
    </recommendedName>
</protein>
<evidence type="ECO:0000259" key="1">
    <source>
        <dbReference type="SMART" id="SM00849"/>
    </source>
</evidence>
<dbReference type="PANTHER" id="PTHR42951">
    <property type="entry name" value="METALLO-BETA-LACTAMASE DOMAIN-CONTAINING"/>
    <property type="match status" value="1"/>
</dbReference>
<evidence type="ECO:0000313" key="2">
    <source>
        <dbReference type="EMBL" id="OQO05739.1"/>
    </source>
</evidence>
<comment type="caution">
    <text evidence="2">The sequence shown here is derived from an EMBL/GenBank/DDBJ whole genome shotgun (WGS) entry which is preliminary data.</text>
</comment>
<evidence type="ECO:0000313" key="3">
    <source>
        <dbReference type="Proteomes" id="UP000192596"/>
    </source>
</evidence>
<dbReference type="InterPro" id="IPR036866">
    <property type="entry name" value="RibonucZ/Hydroxyglut_hydro"/>
</dbReference>
<dbReference type="InParanoid" id="A0A1V8T343"/>
<dbReference type="Gene3D" id="3.60.15.10">
    <property type="entry name" value="Ribonuclease Z/Hydroxyacylglutathione hydrolase-like"/>
    <property type="match status" value="1"/>
</dbReference>
<dbReference type="EMBL" id="NAJO01000018">
    <property type="protein sequence ID" value="OQO05739.1"/>
    <property type="molecule type" value="Genomic_DNA"/>
</dbReference>
<dbReference type="Proteomes" id="UP000192596">
    <property type="component" value="Unassembled WGS sequence"/>
</dbReference>
<gene>
    <name evidence="2" type="ORF">B0A48_09833</name>
</gene>
<accession>A0A1V8T343</accession>
<dbReference type="OrthoDB" id="3341310at2759"/>
<proteinExistence type="predicted"/>
<sequence>MTPTYTVSRINATTHLIIHNDKFLEFPYIYVKVYDNLKVAVIIDTGCGAKSTKGTRGQTNLKTFIDDNVLSTSRGTKNWTFLVICTHCHFDHIGGIESFAKDGATIVASGYDKYFISPENLPQNSFCKAFGVDTPKYKVTHFADDNEHLFQNDNDLDLIALHTPGHTPDSLAIYDVKERWLFAGDTFYQRAATMPWAEEQDVPILFPPQGNWHNWCASLEKLLRLSKSEDAGNEKMLRVACGHATSDALATAMLDRAIDFGKRVAAGKVREVMRLPGKDVAPGGSLGDEMFVYWHDEGDVEFSMMAPERFLKDFETGTV</sequence>